<organism evidence="2 3">
    <name type="scientific">Anaeromyxobacter diazotrophicus</name>
    <dbReference type="NCBI Taxonomy" id="2590199"/>
    <lineage>
        <taxon>Bacteria</taxon>
        <taxon>Pseudomonadati</taxon>
        <taxon>Myxococcota</taxon>
        <taxon>Myxococcia</taxon>
        <taxon>Myxococcales</taxon>
        <taxon>Cystobacterineae</taxon>
        <taxon>Anaeromyxobacteraceae</taxon>
        <taxon>Anaeromyxobacter</taxon>
    </lineage>
</organism>
<evidence type="ECO:0000313" key="3">
    <source>
        <dbReference type="Proteomes" id="UP000503640"/>
    </source>
</evidence>
<sequence length="113" mass="12892">MTDKGVPKPSSTEDEYFVREDAEKKRRIALEMKKQVAGEQAAAMRELHYMHCPKCGMKMQEVRYGNLDVDTCFACGGVFLDKGEMDVIAHPRQKGIMAAILNWFKDETQHPVK</sequence>
<keyword evidence="3" id="KW-1185">Reference proteome</keyword>
<evidence type="ECO:0000259" key="1">
    <source>
        <dbReference type="Pfam" id="PF13453"/>
    </source>
</evidence>
<feature type="domain" description="Transcription factor zinc-finger" evidence="1">
    <location>
        <begin position="51"/>
        <end position="88"/>
    </location>
</feature>
<dbReference type="AlphaFoldDB" id="A0A7I9VM91"/>
<name>A0A7I9VM91_9BACT</name>
<reference evidence="3" key="1">
    <citation type="journal article" date="2020" name="Appl. Environ. Microbiol.">
        <title>Diazotrophic Anaeromyxobacter Isolates from Soils.</title>
        <authorList>
            <person name="Masuda Y."/>
            <person name="Yamanaka H."/>
            <person name="Xu Z.X."/>
            <person name="Shiratori Y."/>
            <person name="Aono T."/>
            <person name="Amachi S."/>
            <person name="Senoo K."/>
            <person name="Itoh H."/>
        </authorList>
    </citation>
    <scope>NUCLEOTIDE SEQUENCE [LARGE SCALE GENOMIC DNA]</scope>
    <source>
        <strain evidence="3">R267</strain>
    </source>
</reference>
<protein>
    <recommendedName>
        <fullName evidence="1">Transcription factor zinc-finger domain-containing protein</fullName>
    </recommendedName>
</protein>
<evidence type="ECO:0000313" key="2">
    <source>
        <dbReference type="EMBL" id="GEJ57523.1"/>
    </source>
</evidence>
<dbReference type="Proteomes" id="UP000503640">
    <property type="component" value="Unassembled WGS sequence"/>
</dbReference>
<comment type="caution">
    <text evidence="2">The sequence shown here is derived from an EMBL/GenBank/DDBJ whole genome shotgun (WGS) entry which is preliminary data.</text>
</comment>
<dbReference type="EMBL" id="BJTG01000005">
    <property type="protein sequence ID" value="GEJ57523.1"/>
    <property type="molecule type" value="Genomic_DNA"/>
</dbReference>
<dbReference type="RefSeq" id="WP_176065176.1">
    <property type="nucleotide sequence ID" value="NZ_BJTG01000005.1"/>
</dbReference>
<accession>A0A7I9VM91</accession>
<dbReference type="InterPro" id="IPR027392">
    <property type="entry name" value="TF_Znf"/>
</dbReference>
<gene>
    <name evidence="2" type="ORF">AMYX_22640</name>
</gene>
<dbReference type="Pfam" id="PF13453">
    <property type="entry name" value="Zn_ribbon_TFIIB"/>
    <property type="match status" value="1"/>
</dbReference>
<proteinExistence type="predicted"/>